<evidence type="ECO:0000256" key="1">
    <source>
        <dbReference type="SAM" id="MobiDB-lite"/>
    </source>
</evidence>
<organism evidence="2 3">
    <name type="scientific">Ceraceosorus guamensis</name>
    <dbReference type="NCBI Taxonomy" id="1522189"/>
    <lineage>
        <taxon>Eukaryota</taxon>
        <taxon>Fungi</taxon>
        <taxon>Dikarya</taxon>
        <taxon>Basidiomycota</taxon>
        <taxon>Ustilaginomycotina</taxon>
        <taxon>Exobasidiomycetes</taxon>
        <taxon>Ceraceosorales</taxon>
        <taxon>Ceraceosoraceae</taxon>
        <taxon>Ceraceosorus</taxon>
    </lineage>
</organism>
<proteinExistence type="predicted"/>
<feature type="compositionally biased region" description="Low complexity" evidence="1">
    <location>
        <begin position="84"/>
        <end position="104"/>
    </location>
</feature>
<gene>
    <name evidence="2" type="ORF">IE81DRAFT_123500</name>
</gene>
<feature type="compositionally biased region" description="Polar residues" evidence="1">
    <location>
        <begin position="65"/>
        <end position="83"/>
    </location>
</feature>
<sequence>MDTQDAEEYGRHRGYSGSSTHTPGWQDTARSRMTSAPQSRAPLRTHSSDEWSGRSSHDVHGSPSRVESGSGSHYATSVASYQPSTSNYLSSHSAYSSAYDPPSSTIRRESIASLLNFPSTPIVPGR</sequence>
<feature type="region of interest" description="Disordered" evidence="1">
    <location>
        <begin position="1"/>
        <end position="104"/>
    </location>
</feature>
<reference evidence="2 3" key="1">
    <citation type="journal article" date="2018" name="Mol. Biol. Evol.">
        <title>Broad Genomic Sampling Reveals a Smut Pathogenic Ancestry of the Fungal Clade Ustilaginomycotina.</title>
        <authorList>
            <person name="Kijpornyongpan T."/>
            <person name="Mondo S.J."/>
            <person name="Barry K."/>
            <person name="Sandor L."/>
            <person name="Lee J."/>
            <person name="Lipzen A."/>
            <person name="Pangilinan J."/>
            <person name="LaButti K."/>
            <person name="Hainaut M."/>
            <person name="Henrissat B."/>
            <person name="Grigoriev I.V."/>
            <person name="Spatafora J.W."/>
            <person name="Aime M.C."/>
        </authorList>
    </citation>
    <scope>NUCLEOTIDE SEQUENCE [LARGE SCALE GENOMIC DNA]</scope>
    <source>
        <strain evidence="2 3">MCA 4658</strain>
    </source>
</reference>
<protein>
    <submittedName>
        <fullName evidence="2">Uncharacterized protein</fullName>
    </submittedName>
</protein>
<dbReference type="Proteomes" id="UP000245783">
    <property type="component" value="Unassembled WGS sequence"/>
</dbReference>
<feature type="compositionally biased region" description="Polar residues" evidence="1">
    <location>
        <begin position="16"/>
        <end position="25"/>
    </location>
</feature>
<accession>A0A316W496</accession>
<feature type="compositionally biased region" description="Basic and acidic residues" evidence="1">
    <location>
        <begin position="46"/>
        <end position="60"/>
    </location>
</feature>
<name>A0A316W496_9BASI</name>
<dbReference type="EMBL" id="KZ819379">
    <property type="protein sequence ID" value="PWN42445.1"/>
    <property type="molecule type" value="Genomic_DNA"/>
</dbReference>
<dbReference type="RefSeq" id="XP_025369605.1">
    <property type="nucleotide sequence ID" value="XM_025510197.1"/>
</dbReference>
<dbReference type="InParanoid" id="A0A316W496"/>
<evidence type="ECO:0000313" key="2">
    <source>
        <dbReference type="EMBL" id="PWN42445.1"/>
    </source>
</evidence>
<dbReference type="AlphaFoldDB" id="A0A316W496"/>
<dbReference type="GeneID" id="37032067"/>
<evidence type="ECO:0000313" key="3">
    <source>
        <dbReference type="Proteomes" id="UP000245783"/>
    </source>
</evidence>
<dbReference type="STRING" id="1522189.A0A316W496"/>
<keyword evidence="3" id="KW-1185">Reference proteome</keyword>